<gene>
    <name evidence="1" type="ORF">Poli38472_011210</name>
</gene>
<dbReference type="EMBL" id="SPLM01000004">
    <property type="protein sequence ID" value="TMW67590.1"/>
    <property type="molecule type" value="Genomic_DNA"/>
</dbReference>
<name>A0A8K1FKX1_PYTOL</name>
<evidence type="ECO:0000313" key="2">
    <source>
        <dbReference type="Proteomes" id="UP000794436"/>
    </source>
</evidence>
<accession>A0A8K1FKX1</accession>
<proteinExistence type="predicted"/>
<organism evidence="1 2">
    <name type="scientific">Pythium oligandrum</name>
    <name type="common">Mycoparasitic fungus</name>
    <dbReference type="NCBI Taxonomy" id="41045"/>
    <lineage>
        <taxon>Eukaryota</taxon>
        <taxon>Sar</taxon>
        <taxon>Stramenopiles</taxon>
        <taxon>Oomycota</taxon>
        <taxon>Peronosporomycetes</taxon>
        <taxon>Pythiales</taxon>
        <taxon>Pythiaceae</taxon>
        <taxon>Pythium</taxon>
    </lineage>
</organism>
<protein>
    <submittedName>
        <fullName evidence="1">Uncharacterized protein</fullName>
    </submittedName>
</protein>
<comment type="caution">
    <text evidence="1">The sequence shown here is derived from an EMBL/GenBank/DDBJ whole genome shotgun (WGS) entry which is preliminary data.</text>
</comment>
<evidence type="ECO:0000313" key="1">
    <source>
        <dbReference type="EMBL" id="TMW67590.1"/>
    </source>
</evidence>
<dbReference type="Proteomes" id="UP000794436">
    <property type="component" value="Unassembled WGS sequence"/>
</dbReference>
<sequence>MKPWQEELWGWAQVSECHEHAPHLDKRFDRLLVTLEATHEEQRAIKLREALEFVTLWAFVDQDAWKKVVASCGTPWDVYVPDRGSYLPPKYVIVLETRHWVKDYSEKQTQ</sequence>
<dbReference type="AlphaFoldDB" id="A0A8K1FKX1"/>
<reference evidence="1" key="1">
    <citation type="submission" date="2019-03" db="EMBL/GenBank/DDBJ databases">
        <title>Long read genome sequence of the mycoparasitic Pythium oligandrum ATCC 38472 isolated from sugarbeet rhizosphere.</title>
        <authorList>
            <person name="Gaulin E."/>
        </authorList>
    </citation>
    <scope>NUCLEOTIDE SEQUENCE</scope>
    <source>
        <strain evidence="1">ATCC 38472_TT</strain>
    </source>
</reference>
<keyword evidence="2" id="KW-1185">Reference proteome</keyword>